<reference evidence="5 7" key="1">
    <citation type="submission" date="2018-09" db="EMBL/GenBank/DDBJ databases">
        <title>Genomic investigation of the strawberry pathogen Phytophthora fragariae indicates pathogenicity is determined by transcriptional variation in three key races.</title>
        <authorList>
            <person name="Adams T.M."/>
            <person name="Armitage A.D."/>
            <person name="Sobczyk M.K."/>
            <person name="Bates H.J."/>
            <person name="Dunwell J.M."/>
            <person name="Nellist C.F."/>
            <person name="Harrison R.J."/>
        </authorList>
    </citation>
    <scope>NUCLEOTIDE SEQUENCE [LARGE SCALE GENOMIC DNA]</scope>
    <source>
        <strain evidence="3 5">SCRP249</strain>
        <strain evidence="2 7">SCRP324</strain>
        <strain evidence="4 6">SCRP333</strain>
    </source>
</reference>
<feature type="region of interest" description="Disordered" evidence="1">
    <location>
        <begin position="36"/>
        <end position="62"/>
    </location>
</feature>
<dbReference type="EMBL" id="QXFV01001512">
    <property type="protein sequence ID" value="KAE9004114.1"/>
    <property type="molecule type" value="Genomic_DNA"/>
</dbReference>
<evidence type="ECO:0000313" key="4">
    <source>
        <dbReference type="EMBL" id="KAE9313450.1"/>
    </source>
</evidence>
<evidence type="ECO:0000313" key="3">
    <source>
        <dbReference type="EMBL" id="KAE9004114.1"/>
    </source>
</evidence>
<protein>
    <submittedName>
        <fullName evidence="2">Uncharacterized protein</fullName>
    </submittedName>
</protein>
<dbReference type="Proteomes" id="UP000429607">
    <property type="component" value="Unassembled WGS sequence"/>
</dbReference>
<evidence type="ECO:0000313" key="2">
    <source>
        <dbReference type="EMBL" id="KAE8999619.1"/>
    </source>
</evidence>
<keyword evidence="6" id="KW-1185">Reference proteome</keyword>
<evidence type="ECO:0000256" key="1">
    <source>
        <dbReference type="SAM" id="MobiDB-lite"/>
    </source>
</evidence>
<proteinExistence type="predicted"/>
<dbReference type="EMBL" id="QXFU01001571">
    <property type="protein sequence ID" value="KAE8999619.1"/>
    <property type="molecule type" value="Genomic_DNA"/>
</dbReference>
<name>A0A6A3JXH8_9STRA</name>
<feature type="compositionally biased region" description="Basic and acidic residues" evidence="1">
    <location>
        <begin position="44"/>
        <end position="62"/>
    </location>
</feature>
<evidence type="ECO:0000313" key="6">
    <source>
        <dbReference type="Proteomes" id="UP000434957"/>
    </source>
</evidence>
<dbReference type="EMBL" id="QXFT01001648">
    <property type="protein sequence ID" value="KAE9313450.1"/>
    <property type="molecule type" value="Genomic_DNA"/>
</dbReference>
<sequence length="86" mass="9628">MSSHDYLPSASPLTVQALPTCVSKSSSGKLVRTIEVETTTETETTWREEHNHGDGDQGERSDVWQHDVVAIKARSIDNPSCWKVFR</sequence>
<comment type="caution">
    <text evidence="2">The sequence shown here is derived from an EMBL/GenBank/DDBJ whole genome shotgun (WGS) entry which is preliminary data.</text>
</comment>
<evidence type="ECO:0000313" key="7">
    <source>
        <dbReference type="Proteomes" id="UP000435112"/>
    </source>
</evidence>
<accession>A0A6A3JXH8</accession>
<dbReference type="Proteomes" id="UP000434957">
    <property type="component" value="Unassembled WGS sequence"/>
</dbReference>
<dbReference type="AlphaFoldDB" id="A0A6A3JXH8"/>
<organism evidence="2 7">
    <name type="scientific">Phytophthora rubi</name>
    <dbReference type="NCBI Taxonomy" id="129364"/>
    <lineage>
        <taxon>Eukaryota</taxon>
        <taxon>Sar</taxon>
        <taxon>Stramenopiles</taxon>
        <taxon>Oomycota</taxon>
        <taxon>Peronosporomycetes</taxon>
        <taxon>Peronosporales</taxon>
        <taxon>Peronosporaceae</taxon>
        <taxon>Phytophthora</taxon>
    </lineage>
</organism>
<dbReference type="Proteomes" id="UP000435112">
    <property type="component" value="Unassembled WGS sequence"/>
</dbReference>
<gene>
    <name evidence="3" type="ORF">PR001_g17801</name>
    <name evidence="2" type="ORF">PR002_g18405</name>
    <name evidence="4" type="ORF">PR003_g19498</name>
</gene>
<evidence type="ECO:0000313" key="5">
    <source>
        <dbReference type="Proteomes" id="UP000429607"/>
    </source>
</evidence>